<sequence length="79" mass="8942">MRRTRSGRRQLHGKIAINSVIQLEKSTLRIILLSLKNCKSEVEKSENYFCDAFKFSSKSALCLKHDAKGDVQKNSGIES</sequence>
<accession>A0A915K491</accession>
<keyword evidence="1" id="KW-1185">Reference proteome</keyword>
<name>A0A915K491_ROMCU</name>
<evidence type="ECO:0000313" key="1">
    <source>
        <dbReference type="Proteomes" id="UP000887565"/>
    </source>
</evidence>
<protein>
    <submittedName>
        <fullName evidence="2">Uncharacterized protein</fullName>
    </submittedName>
</protein>
<dbReference type="Proteomes" id="UP000887565">
    <property type="component" value="Unplaced"/>
</dbReference>
<evidence type="ECO:0000313" key="2">
    <source>
        <dbReference type="WBParaSite" id="nRc.2.0.1.t32665-RA"/>
    </source>
</evidence>
<organism evidence="1 2">
    <name type="scientific">Romanomermis culicivorax</name>
    <name type="common">Nematode worm</name>
    <dbReference type="NCBI Taxonomy" id="13658"/>
    <lineage>
        <taxon>Eukaryota</taxon>
        <taxon>Metazoa</taxon>
        <taxon>Ecdysozoa</taxon>
        <taxon>Nematoda</taxon>
        <taxon>Enoplea</taxon>
        <taxon>Dorylaimia</taxon>
        <taxon>Mermithida</taxon>
        <taxon>Mermithoidea</taxon>
        <taxon>Mermithidae</taxon>
        <taxon>Romanomermis</taxon>
    </lineage>
</organism>
<proteinExistence type="predicted"/>
<dbReference type="AlphaFoldDB" id="A0A915K491"/>
<dbReference type="WBParaSite" id="nRc.2.0.1.t32665-RA">
    <property type="protein sequence ID" value="nRc.2.0.1.t32665-RA"/>
    <property type="gene ID" value="nRc.2.0.1.g32665"/>
</dbReference>
<reference evidence="2" key="1">
    <citation type="submission" date="2022-11" db="UniProtKB">
        <authorList>
            <consortium name="WormBaseParasite"/>
        </authorList>
    </citation>
    <scope>IDENTIFICATION</scope>
</reference>